<dbReference type="EMBL" id="CP016094">
    <property type="protein sequence ID" value="AOS43280.1"/>
    <property type="molecule type" value="Genomic_DNA"/>
</dbReference>
<keyword evidence="2" id="KW-0325">Glycoprotein</keyword>
<evidence type="ECO:0000256" key="1">
    <source>
        <dbReference type="ARBA" id="ARBA00022729"/>
    </source>
</evidence>
<proteinExistence type="predicted"/>
<dbReference type="Gene3D" id="3.40.50.1000">
    <property type="entry name" value="HAD superfamily/HAD-like"/>
    <property type="match status" value="1"/>
</dbReference>
<dbReference type="RefSeq" id="WP_069960651.1">
    <property type="nucleotide sequence ID" value="NZ_CP016094.1"/>
</dbReference>
<dbReference type="InterPro" id="IPR023214">
    <property type="entry name" value="HAD_sf"/>
</dbReference>
<dbReference type="Pfam" id="PF03767">
    <property type="entry name" value="Acid_phosphat_B"/>
    <property type="match status" value="1"/>
</dbReference>
<evidence type="ECO:0000313" key="4">
    <source>
        <dbReference type="EMBL" id="AOS43280.1"/>
    </source>
</evidence>
<dbReference type="PANTHER" id="PTHR31284">
    <property type="entry name" value="ACID PHOSPHATASE-LIKE PROTEIN"/>
    <property type="match status" value="1"/>
</dbReference>
<reference evidence="4 5" key="1">
    <citation type="submission" date="2016-06" db="EMBL/GenBank/DDBJ databases">
        <title>Three novel species with peptidoglycan cell walls form the new genus Lacunisphaera gen. nov. in the family Opitutaceae of the verrucomicrobial subdivision 4.</title>
        <authorList>
            <person name="Rast P."/>
            <person name="Gloeckner I."/>
            <person name="Jogler M."/>
            <person name="Boedeker C."/>
            <person name="Jeske O."/>
            <person name="Wiegand S."/>
            <person name="Reinhardt R."/>
            <person name="Schumann P."/>
            <person name="Rohde M."/>
            <person name="Spring S."/>
            <person name="Gloeckner F.O."/>
            <person name="Jogler C."/>
        </authorList>
    </citation>
    <scope>NUCLEOTIDE SEQUENCE [LARGE SCALE GENOMIC DNA]</scope>
    <source>
        <strain evidence="4 5">IG16b</strain>
    </source>
</reference>
<dbReference type="InterPro" id="IPR005519">
    <property type="entry name" value="Acid_phosphat_B-like"/>
</dbReference>
<dbReference type="InterPro" id="IPR014403">
    <property type="entry name" value="APS1/VSP"/>
</dbReference>
<dbReference type="OrthoDB" id="193314at2"/>
<keyword evidence="1 3" id="KW-0732">Signal</keyword>
<dbReference type="AlphaFoldDB" id="A0A1I7PI26"/>
<sequence length="223" mass="24671">MPKRFPVRLALAVLLVLSLTLAPLRAAEPANLTLAKETVHRYLTSGAYGEDLTKVAVKAGKHLAKRVARPLKAGEKRAIVFDIDETTLTNLSHITANDYGYVPEVWSRWTATGQARAIIPVQLIYDVATHNQVAVFFITGRGPAEAAATERNLRETGYATWEKIYYKPDDHSGTARGYKTEIRRQLAAQGYTILLNIGDQESDLAGGFAEATFKLPNPFYLIR</sequence>
<protein>
    <submittedName>
        <fullName evidence="4">HAD superfamily, subfamily IIIB (Acid phosphatase)</fullName>
    </submittedName>
</protein>
<accession>A0A1I7PI26</accession>
<dbReference type="SUPFAM" id="SSF56784">
    <property type="entry name" value="HAD-like"/>
    <property type="match status" value="1"/>
</dbReference>
<dbReference type="Proteomes" id="UP000095228">
    <property type="component" value="Chromosome"/>
</dbReference>
<dbReference type="PANTHER" id="PTHR31284:SF10">
    <property type="entry name" value="ACID PHOSPHATASE-LIKE PROTEIN"/>
    <property type="match status" value="1"/>
</dbReference>
<evidence type="ECO:0000256" key="2">
    <source>
        <dbReference type="ARBA" id="ARBA00023180"/>
    </source>
</evidence>
<dbReference type="PIRSF" id="PIRSF002674">
    <property type="entry name" value="VSP"/>
    <property type="match status" value="1"/>
</dbReference>
<feature type="chain" id="PRO_5009304148" evidence="3">
    <location>
        <begin position="27"/>
        <end position="223"/>
    </location>
</feature>
<feature type="signal peptide" evidence="3">
    <location>
        <begin position="1"/>
        <end position="26"/>
    </location>
</feature>
<dbReference type="KEGG" id="obg:Verru16b_00323"/>
<dbReference type="InterPro" id="IPR036412">
    <property type="entry name" value="HAD-like_sf"/>
</dbReference>
<name>A0A1I7PI26_9BACT</name>
<gene>
    <name evidence="4" type="ORF">Verru16b_00323</name>
</gene>
<evidence type="ECO:0000313" key="5">
    <source>
        <dbReference type="Proteomes" id="UP000095228"/>
    </source>
</evidence>
<evidence type="ECO:0000256" key="3">
    <source>
        <dbReference type="SAM" id="SignalP"/>
    </source>
</evidence>
<organism evidence="4 5">
    <name type="scientific">Lacunisphaera limnophila</name>
    <dbReference type="NCBI Taxonomy" id="1838286"/>
    <lineage>
        <taxon>Bacteria</taxon>
        <taxon>Pseudomonadati</taxon>
        <taxon>Verrucomicrobiota</taxon>
        <taxon>Opitutia</taxon>
        <taxon>Opitutales</taxon>
        <taxon>Opitutaceae</taxon>
        <taxon>Lacunisphaera</taxon>
    </lineage>
</organism>
<keyword evidence="5" id="KW-1185">Reference proteome</keyword>